<proteinExistence type="predicted"/>
<evidence type="ECO:0000313" key="6">
    <source>
        <dbReference type="Proteomes" id="UP000603352"/>
    </source>
</evidence>
<name>A0ABQ1IYD4_9PROT</name>
<evidence type="ECO:0000256" key="3">
    <source>
        <dbReference type="ARBA" id="ARBA00023163"/>
    </source>
</evidence>
<keyword evidence="3" id="KW-0804">Transcription</keyword>
<sequence>MPPTAQSLKLFGLFETVPIRQAYRMAFIVNFYRGPLLRWIEQEFGLSRPEWTILICLTHQDGLNPRDICDFTEQPRNNVSRGAALLESKALITRGPDPADARRSLLHLTPEGRALHDRIMPMFAAREAQMLSVLSADEQAQLDAILTRLTENLPIWR</sequence>
<dbReference type="PROSITE" id="PS50995">
    <property type="entry name" value="HTH_MARR_2"/>
    <property type="match status" value="1"/>
</dbReference>
<dbReference type="PANTHER" id="PTHR35790:SF4">
    <property type="entry name" value="HTH-TYPE TRANSCRIPTIONAL REGULATOR PCHR"/>
    <property type="match status" value="1"/>
</dbReference>
<dbReference type="SMART" id="SM00347">
    <property type="entry name" value="HTH_MARR"/>
    <property type="match status" value="1"/>
</dbReference>
<reference evidence="6" key="1">
    <citation type="journal article" date="2019" name="Int. J. Syst. Evol. Microbiol.">
        <title>The Global Catalogue of Microorganisms (GCM) 10K type strain sequencing project: providing services to taxonomists for standard genome sequencing and annotation.</title>
        <authorList>
            <consortium name="The Broad Institute Genomics Platform"/>
            <consortium name="The Broad Institute Genome Sequencing Center for Infectious Disease"/>
            <person name="Wu L."/>
            <person name="Ma J."/>
        </authorList>
    </citation>
    <scope>NUCLEOTIDE SEQUENCE [LARGE SCALE GENOMIC DNA]</scope>
    <source>
        <strain evidence="6">CGMCC 1.10188</strain>
    </source>
</reference>
<keyword evidence="1" id="KW-0805">Transcription regulation</keyword>
<dbReference type="SUPFAM" id="SSF46785">
    <property type="entry name" value="Winged helix' DNA-binding domain"/>
    <property type="match status" value="1"/>
</dbReference>
<comment type="caution">
    <text evidence="5">The sequence shown here is derived from an EMBL/GenBank/DDBJ whole genome shotgun (WGS) entry which is preliminary data.</text>
</comment>
<feature type="domain" description="HTH marR-type" evidence="4">
    <location>
        <begin position="1"/>
        <end position="151"/>
    </location>
</feature>
<dbReference type="InterPro" id="IPR036388">
    <property type="entry name" value="WH-like_DNA-bd_sf"/>
</dbReference>
<dbReference type="RefSeq" id="WP_229708368.1">
    <property type="nucleotide sequence ID" value="NZ_BMDZ01000062.1"/>
</dbReference>
<dbReference type="Pfam" id="PF12802">
    <property type="entry name" value="MarR_2"/>
    <property type="match status" value="1"/>
</dbReference>
<evidence type="ECO:0000256" key="2">
    <source>
        <dbReference type="ARBA" id="ARBA00023125"/>
    </source>
</evidence>
<dbReference type="InterPro" id="IPR052067">
    <property type="entry name" value="Metal_resp_HTH_trans_reg"/>
</dbReference>
<organism evidence="5 6">
    <name type="scientific">Tistrella bauzanensis</name>
    <dbReference type="NCBI Taxonomy" id="657419"/>
    <lineage>
        <taxon>Bacteria</taxon>
        <taxon>Pseudomonadati</taxon>
        <taxon>Pseudomonadota</taxon>
        <taxon>Alphaproteobacteria</taxon>
        <taxon>Geminicoccales</taxon>
        <taxon>Geminicoccaceae</taxon>
        <taxon>Tistrella</taxon>
    </lineage>
</organism>
<evidence type="ECO:0000313" key="5">
    <source>
        <dbReference type="EMBL" id="GGB55476.1"/>
    </source>
</evidence>
<dbReference type="PRINTS" id="PR00598">
    <property type="entry name" value="HTHMARR"/>
</dbReference>
<keyword evidence="6" id="KW-1185">Reference proteome</keyword>
<evidence type="ECO:0000259" key="4">
    <source>
        <dbReference type="PROSITE" id="PS50995"/>
    </source>
</evidence>
<evidence type="ECO:0000256" key="1">
    <source>
        <dbReference type="ARBA" id="ARBA00023015"/>
    </source>
</evidence>
<dbReference type="PANTHER" id="PTHR35790">
    <property type="entry name" value="HTH-TYPE TRANSCRIPTIONAL REGULATOR PCHR"/>
    <property type="match status" value="1"/>
</dbReference>
<dbReference type="InterPro" id="IPR036390">
    <property type="entry name" value="WH_DNA-bd_sf"/>
</dbReference>
<keyword evidence="2" id="KW-0238">DNA-binding</keyword>
<accession>A0ABQ1IYD4</accession>
<dbReference type="Gene3D" id="1.10.10.10">
    <property type="entry name" value="Winged helix-like DNA-binding domain superfamily/Winged helix DNA-binding domain"/>
    <property type="match status" value="1"/>
</dbReference>
<protein>
    <recommendedName>
        <fullName evidence="4">HTH marR-type domain-containing protein</fullName>
    </recommendedName>
</protein>
<dbReference type="EMBL" id="BMDZ01000062">
    <property type="protein sequence ID" value="GGB55476.1"/>
    <property type="molecule type" value="Genomic_DNA"/>
</dbReference>
<dbReference type="InterPro" id="IPR000835">
    <property type="entry name" value="HTH_MarR-typ"/>
</dbReference>
<dbReference type="Proteomes" id="UP000603352">
    <property type="component" value="Unassembled WGS sequence"/>
</dbReference>
<gene>
    <name evidence="5" type="ORF">GCM10011505_40570</name>
</gene>